<evidence type="ECO:0000313" key="2">
    <source>
        <dbReference type="Proteomes" id="UP000662373"/>
    </source>
</evidence>
<proteinExistence type="predicted"/>
<gene>
    <name evidence="1" type="ORF">JEM65_07140</name>
</gene>
<evidence type="ECO:0008006" key="3">
    <source>
        <dbReference type="Google" id="ProtNLM"/>
    </source>
</evidence>
<sequence>MVRKIVLLITFLLCSCVSINNKREQFKPNEISLVSGPKTDGFYYFERTINQEKWIHVILFFENGYFLNVGAIPSSNYLYGKQIDELCADLKLTNTLSSALANAKCVIENYDAFFNQGINFINRKSIIHNWGKYTVKDNEVFVRYYSNYLGNYYLTERSGKKDPNDHLTFNRVFFLKDGKENFVNEDYIFMEVELNPIEIPAIVKNTFK</sequence>
<dbReference type="EMBL" id="JAEHJZ010000012">
    <property type="protein sequence ID" value="MBJ7880426.1"/>
    <property type="molecule type" value="Genomic_DNA"/>
</dbReference>
<organism evidence="1 2">
    <name type="scientific">Gelidibacter salicanalis</name>
    <dbReference type="NCBI Taxonomy" id="291193"/>
    <lineage>
        <taxon>Bacteria</taxon>
        <taxon>Pseudomonadati</taxon>
        <taxon>Bacteroidota</taxon>
        <taxon>Flavobacteriia</taxon>
        <taxon>Flavobacteriales</taxon>
        <taxon>Flavobacteriaceae</taxon>
        <taxon>Gelidibacter</taxon>
    </lineage>
</organism>
<reference evidence="1 2" key="1">
    <citation type="submission" date="2020-09" db="EMBL/GenBank/DDBJ databases">
        <title>Draft genome of Gelidibacter salicanalis PAMC21136.</title>
        <authorList>
            <person name="Park H."/>
        </authorList>
    </citation>
    <scope>NUCLEOTIDE SEQUENCE [LARGE SCALE GENOMIC DNA]</scope>
    <source>
        <strain evidence="1 2">PAMC21136</strain>
    </source>
</reference>
<comment type="caution">
    <text evidence="1">The sequence shown here is derived from an EMBL/GenBank/DDBJ whole genome shotgun (WGS) entry which is preliminary data.</text>
</comment>
<keyword evidence="2" id="KW-1185">Reference proteome</keyword>
<name>A0A934NH56_9FLAO</name>
<dbReference type="Proteomes" id="UP000662373">
    <property type="component" value="Unassembled WGS sequence"/>
</dbReference>
<dbReference type="AlphaFoldDB" id="A0A934NH56"/>
<dbReference type="PROSITE" id="PS51257">
    <property type="entry name" value="PROKAR_LIPOPROTEIN"/>
    <property type="match status" value="1"/>
</dbReference>
<accession>A0A934NH56</accession>
<protein>
    <recommendedName>
        <fullName evidence="3">Lipoprotein</fullName>
    </recommendedName>
</protein>
<evidence type="ECO:0000313" key="1">
    <source>
        <dbReference type="EMBL" id="MBJ7880426.1"/>
    </source>
</evidence>
<dbReference type="RefSeq" id="WP_199598262.1">
    <property type="nucleotide sequence ID" value="NZ_JAEHJZ010000012.1"/>
</dbReference>